<evidence type="ECO:0000256" key="7">
    <source>
        <dbReference type="ARBA" id="ARBA00023085"/>
    </source>
</evidence>
<evidence type="ECO:0000256" key="10">
    <source>
        <dbReference type="RuleBase" id="RU000589"/>
    </source>
</evidence>
<evidence type="ECO:0000256" key="2">
    <source>
        <dbReference type="ARBA" id="ARBA00005184"/>
    </source>
</evidence>
<dbReference type="GO" id="GO:0030599">
    <property type="term" value="F:pectinesterase activity"/>
    <property type="evidence" value="ECO:0007669"/>
    <property type="project" value="UniProtKB-UniRule"/>
</dbReference>
<dbReference type="PANTHER" id="PTHR31321:SF85">
    <property type="entry name" value="PECTINESTERASE CATALYTIC DOMAIN-CONTAINING PROTEIN"/>
    <property type="match status" value="1"/>
</dbReference>
<name>A0A4Y1RRF3_PRUDU</name>
<organism evidence="12">
    <name type="scientific">Prunus dulcis</name>
    <name type="common">Almond</name>
    <name type="synonym">Amygdalus dulcis</name>
    <dbReference type="NCBI Taxonomy" id="3755"/>
    <lineage>
        <taxon>Eukaryota</taxon>
        <taxon>Viridiplantae</taxon>
        <taxon>Streptophyta</taxon>
        <taxon>Embryophyta</taxon>
        <taxon>Tracheophyta</taxon>
        <taxon>Spermatophyta</taxon>
        <taxon>Magnoliopsida</taxon>
        <taxon>eudicotyledons</taxon>
        <taxon>Gunneridae</taxon>
        <taxon>Pentapetalae</taxon>
        <taxon>rosids</taxon>
        <taxon>fabids</taxon>
        <taxon>Rosales</taxon>
        <taxon>Rosaceae</taxon>
        <taxon>Amygdaloideae</taxon>
        <taxon>Amygdaleae</taxon>
        <taxon>Prunus</taxon>
    </lineage>
</organism>
<protein>
    <recommendedName>
        <fullName evidence="4 10">Pectinesterase</fullName>
        <ecNumber evidence="4 10">3.1.1.11</ecNumber>
    </recommendedName>
</protein>
<evidence type="ECO:0000256" key="5">
    <source>
        <dbReference type="ARBA" id="ARBA00022512"/>
    </source>
</evidence>
<sequence length="381" mass="42315">MDHSGNVPFLRIHLKFNFKAILVASILALFFLLGALEARYNLQDDVVVSAAIIVDQNGHGNFTTVQQAIDSIPSNNSQWTRIHINHAIYVEKVVVPKDKPYIILEGDLDHYPVIEFGDGGNVVTSPTFIAHADNFIAKNIIFKNTYDRIDFMVDVNGRPTTWAVAAAIDGDKQSFYQCRFLSVQDTLSDARGRHYFYECTIKGAIDFIFGSGQSLYEVKSPQTFLIFILIININRKSILRLTQICLQKCQIVSVTDVIGFPGYITANGRGGPDDPAGFVFKDCHVSGTGPINLGRAYGNHSRVLFSGTYMENIITPQGWMAAWNTGNEDLISYSEANCSGPGADLSQRVTWEKKLSDEEVESLTNAAKFIDQDGWLAKQPK</sequence>
<comment type="catalytic activity">
    <reaction evidence="8 10">
        <text>[(1-&gt;4)-alpha-D-galacturonosyl methyl ester](n) + n H2O = [(1-&gt;4)-alpha-D-galacturonosyl](n) + n methanol + n H(+)</text>
        <dbReference type="Rhea" id="RHEA:22380"/>
        <dbReference type="Rhea" id="RHEA-COMP:14570"/>
        <dbReference type="Rhea" id="RHEA-COMP:14573"/>
        <dbReference type="ChEBI" id="CHEBI:15377"/>
        <dbReference type="ChEBI" id="CHEBI:15378"/>
        <dbReference type="ChEBI" id="CHEBI:17790"/>
        <dbReference type="ChEBI" id="CHEBI:140522"/>
        <dbReference type="ChEBI" id="CHEBI:140523"/>
        <dbReference type="EC" id="3.1.1.11"/>
    </reaction>
</comment>
<dbReference type="GO" id="GO:0045490">
    <property type="term" value="P:pectin catabolic process"/>
    <property type="evidence" value="ECO:0007669"/>
    <property type="project" value="UniProtKB-UniRule"/>
</dbReference>
<gene>
    <name evidence="12" type="ORF">Prudu_018142</name>
</gene>
<dbReference type="InterPro" id="IPR012334">
    <property type="entry name" value="Pectin_lyas_fold"/>
</dbReference>
<comment type="similarity">
    <text evidence="3">Belongs to the pectinesterase family.</text>
</comment>
<feature type="active site" evidence="9">
    <location>
        <position position="206"/>
    </location>
</feature>
<keyword evidence="12" id="KW-0456">Lyase</keyword>
<evidence type="ECO:0000313" key="12">
    <source>
        <dbReference type="EMBL" id="BBH06478.1"/>
    </source>
</evidence>
<dbReference type="GO" id="GO:0016829">
    <property type="term" value="F:lyase activity"/>
    <property type="evidence" value="ECO:0007669"/>
    <property type="project" value="UniProtKB-KW"/>
</dbReference>
<feature type="domain" description="Pectinesterase catalytic" evidence="11">
    <location>
        <begin position="244"/>
        <end position="371"/>
    </location>
</feature>
<accession>A0A4Y1RRF3</accession>
<dbReference type="SUPFAM" id="SSF51126">
    <property type="entry name" value="Pectin lyase-like"/>
    <property type="match status" value="1"/>
</dbReference>
<dbReference type="PANTHER" id="PTHR31321">
    <property type="entry name" value="ACYL-COA THIOESTER HYDROLASE YBHC-RELATED"/>
    <property type="match status" value="1"/>
</dbReference>
<keyword evidence="7 10" id="KW-0063">Aspartyl esterase</keyword>
<dbReference type="EMBL" id="AP019302">
    <property type="protein sequence ID" value="BBH06478.1"/>
    <property type="molecule type" value="Genomic_DNA"/>
</dbReference>
<evidence type="ECO:0000256" key="8">
    <source>
        <dbReference type="ARBA" id="ARBA00047928"/>
    </source>
</evidence>
<dbReference type="UniPathway" id="UPA00545">
    <property type="reaction ID" value="UER00823"/>
</dbReference>
<keyword evidence="5" id="KW-0964">Secreted</keyword>
<dbReference type="EC" id="3.1.1.11" evidence="4 10"/>
<reference evidence="12" key="1">
    <citation type="journal article" date="2019" name="Science">
        <title>Mutation of a bHLH transcription factor allowed almond domestication.</title>
        <authorList>
            <person name="Sanchez-Perez R."/>
            <person name="Pavan S."/>
            <person name="Mazzeo R."/>
            <person name="Moldovan C."/>
            <person name="Aiese Cigliano R."/>
            <person name="Del Cueto J."/>
            <person name="Ricciardi F."/>
            <person name="Lotti C."/>
            <person name="Ricciardi L."/>
            <person name="Dicenta F."/>
            <person name="Lopez-Marques R.L."/>
            <person name="Lindberg Moller B."/>
        </authorList>
    </citation>
    <scope>NUCLEOTIDE SEQUENCE</scope>
</reference>
<dbReference type="Gene3D" id="2.160.20.10">
    <property type="entry name" value="Single-stranded right-handed beta-helix, Pectin lyase-like"/>
    <property type="match status" value="1"/>
</dbReference>
<comment type="subcellular location">
    <subcellularLocation>
        <location evidence="1">Secreted</location>
        <location evidence="1">Cell wall</location>
    </subcellularLocation>
</comment>
<proteinExistence type="inferred from homology"/>
<evidence type="ECO:0000256" key="9">
    <source>
        <dbReference type="PROSITE-ProRule" id="PRU10040"/>
    </source>
</evidence>
<dbReference type="InterPro" id="IPR011050">
    <property type="entry name" value="Pectin_lyase_fold/virulence"/>
</dbReference>
<evidence type="ECO:0000256" key="6">
    <source>
        <dbReference type="ARBA" id="ARBA00022801"/>
    </source>
</evidence>
<dbReference type="InterPro" id="IPR000070">
    <property type="entry name" value="Pectinesterase_cat"/>
</dbReference>
<dbReference type="Pfam" id="PF01095">
    <property type="entry name" value="Pectinesterase"/>
    <property type="match status" value="2"/>
</dbReference>
<dbReference type="AlphaFoldDB" id="A0A4Y1RRF3"/>
<dbReference type="InterPro" id="IPR033131">
    <property type="entry name" value="Pectinesterase_Asp_AS"/>
</dbReference>
<evidence type="ECO:0000256" key="4">
    <source>
        <dbReference type="ARBA" id="ARBA00013229"/>
    </source>
</evidence>
<dbReference type="GO" id="GO:0042545">
    <property type="term" value="P:cell wall modification"/>
    <property type="evidence" value="ECO:0007669"/>
    <property type="project" value="UniProtKB-UniRule"/>
</dbReference>
<feature type="domain" description="Pectinesterase catalytic" evidence="11">
    <location>
        <begin position="52"/>
        <end position="215"/>
    </location>
</feature>
<dbReference type="PROSITE" id="PS00503">
    <property type="entry name" value="PECTINESTERASE_2"/>
    <property type="match status" value="1"/>
</dbReference>
<keyword evidence="5" id="KW-0134">Cell wall</keyword>
<evidence type="ECO:0000259" key="11">
    <source>
        <dbReference type="Pfam" id="PF01095"/>
    </source>
</evidence>
<evidence type="ECO:0000256" key="1">
    <source>
        <dbReference type="ARBA" id="ARBA00004191"/>
    </source>
</evidence>
<comment type="pathway">
    <text evidence="2 10">Glycan metabolism; pectin degradation; 2-dehydro-3-deoxy-D-gluconate from pectin: step 1/5.</text>
</comment>
<evidence type="ECO:0000256" key="3">
    <source>
        <dbReference type="ARBA" id="ARBA00008891"/>
    </source>
</evidence>
<keyword evidence="6 10" id="KW-0378">Hydrolase</keyword>